<evidence type="ECO:0000313" key="2">
    <source>
        <dbReference type="Proteomes" id="UP000282076"/>
    </source>
</evidence>
<accession>A0A494XLR2</accession>
<organism evidence="1 2">
    <name type="scientific">Cohnella endophytica</name>
    <dbReference type="NCBI Taxonomy" id="2419778"/>
    <lineage>
        <taxon>Bacteria</taxon>
        <taxon>Bacillati</taxon>
        <taxon>Bacillota</taxon>
        <taxon>Bacilli</taxon>
        <taxon>Bacillales</taxon>
        <taxon>Paenibacillaceae</taxon>
        <taxon>Cohnella</taxon>
    </lineage>
</organism>
<name>A0A494XLR2_9BACL</name>
<keyword evidence="2" id="KW-1185">Reference proteome</keyword>
<dbReference type="Proteomes" id="UP000282076">
    <property type="component" value="Unassembled WGS sequence"/>
</dbReference>
<evidence type="ECO:0008006" key="3">
    <source>
        <dbReference type="Google" id="ProtNLM"/>
    </source>
</evidence>
<reference evidence="1 2" key="1">
    <citation type="submission" date="2018-10" db="EMBL/GenBank/DDBJ databases">
        <title>Cohnella sp. M2MS4P-1, whole genome shotgun sequence.</title>
        <authorList>
            <person name="Tuo L."/>
        </authorList>
    </citation>
    <scope>NUCLEOTIDE SEQUENCE [LARGE SCALE GENOMIC DNA]</scope>
    <source>
        <strain evidence="1 2">M2MS4P-1</strain>
    </source>
</reference>
<comment type="caution">
    <text evidence="1">The sequence shown here is derived from an EMBL/GenBank/DDBJ whole genome shotgun (WGS) entry which is preliminary data.</text>
</comment>
<dbReference type="RefSeq" id="WP_120978337.1">
    <property type="nucleotide sequence ID" value="NZ_RBZM01000007.1"/>
</dbReference>
<sequence>MKPIIGCLHAHYSNIGYIEQALSASEVELIHYVDPGLLSLFGSDSSFTVQDAESKVIQQLEWIAKGSVDAILITCTNYVALLREERLSFNLPIIKIDEPFFGELCRNEKPQILLFTNPATVEGTMARLRNYAESIGQRLEMEARVIPHTFELIMQGKKERYMEVLTEYIRETIQAEGGNRRLSVAQLSMVDAARKAGQESGGTFSIGDPLEPLAAYVEKKLAELK</sequence>
<gene>
    <name evidence="1" type="ORF">D7Z26_17830</name>
</gene>
<protein>
    <recommendedName>
        <fullName evidence="3">Asp/Glu/hydantoin racemase</fullName>
    </recommendedName>
</protein>
<dbReference type="EMBL" id="RBZM01000007">
    <property type="protein sequence ID" value="RKP51635.1"/>
    <property type="molecule type" value="Genomic_DNA"/>
</dbReference>
<proteinExistence type="predicted"/>
<dbReference type="OrthoDB" id="2910128at2"/>
<evidence type="ECO:0000313" key="1">
    <source>
        <dbReference type="EMBL" id="RKP51635.1"/>
    </source>
</evidence>
<dbReference type="AlphaFoldDB" id="A0A494XLR2"/>